<evidence type="ECO:0000259" key="1">
    <source>
        <dbReference type="Pfam" id="PF03819"/>
    </source>
</evidence>
<accession>K1RBE5</accession>
<proteinExistence type="predicted"/>
<dbReference type="Pfam" id="PF01503">
    <property type="entry name" value="PRA-PH"/>
    <property type="match status" value="1"/>
</dbReference>
<dbReference type="PANTHER" id="PTHR30522">
    <property type="entry name" value="NUCLEOSIDE TRIPHOSPHATE PYROPHOSPHOHYDROLASE"/>
    <property type="match status" value="1"/>
</dbReference>
<dbReference type="NCBIfam" id="TIGR00444">
    <property type="entry name" value="mazG"/>
    <property type="match status" value="1"/>
</dbReference>
<dbReference type="GO" id="GO:0046052">
    <property type="term" value="P:UTP catabolic process"/>
    <property type="evidence" value="ECO:0007669"/>
    <property type="project" value="TreeGrafter"/>
</dbReference>
<dbReference type="CDD" id="cd11529">
    <property type="entry name" value="NTP-PPase_MazG_Cterm"/>
    <property type="match status" value="1"/>
</dbReference>
<dbReference type="AlphaFoldDB" id="K1RBE5"/>
<dbReference type="Gene3D" id="1.10.287.1080">
    <property type="entry name" value="MazG-like"/>
    <property type="match status" value="2"/>
</dbReference>
<comment type="caution">
    <text evidence="2">The sequence shown here is derived from an EMBL/GenBank/DDBJ whole genome shotgun (WGS) entry which is preliminary data.</text>
</comment>
<dbReference type="InterPro" id="IPR004518">
    <property type="entry name" value="MazG-like_dom"/>
</dbReference>
<dbReference type="GO" id="GO:0046081">
    <property type="term" value="P:dUTP catabolic process"/>
    <property type="evidence" value="ECO:0007669"/>
    <property type="project" value="TreeGrafter"/>
</dbReference>
<dbReference type="GO" id="GO:0047429">
    <property type="term" value="F:nucleoside triphosphate diphosphatase activity"/>
    <property type="evidence" value="ECO:0007669"/>
    <property type="project" value="InterPro"/>
</dbReference>
<dbReference type="Pfam" id="PF03819">
    <property type="entry name" value="MazG"/>
    <property type="match status" value="1"/>
</dbReference>
<organism evidence="2">
    <name type="scientific">human gut metagenome</name>
    <dbReference type="NCBI Taxonomy" id="408170"/>
    <lineage>
        <taxon>unclassified sequences</taxon>
        <taxon>metagenomes</taxon>
        <taxon>organismal metagenomes</taxon>
    </lineage>
</organism>
<dbReference type="InterPro" id="IPR048011">
    <property type="entry name" value="NTP-PPase_MazG-like_C"/>
</dbReference>
<dbReference type="InterPro" id="IPR021130">
    <property type="entry name" value="PRib-ATP_PPHydrolase-like"/>
</dbReference>
<dbReference type="PANTHER" id="PTHR30522:SF0">
    <property type="entry name" value="NUCLEOSIDE TRIPHOSPHATE PYROPHOSPHOHYDROLASE"/>
    <property type="match status" value="1"/>
</dbReference>
<feature type="domain" description="NTP pyrophosphohydrolase MazG-like" evidence="1">
    <location>
        <begin position="1"/>
        <end position="37"/>
    </location>
</feature>
<evidence type="ECO:0000313" key="2">
    <source>
        <dbReference type="EMBL" id="EKC46082.1"/>
    </source>
</evidence>
<dbReference type="EMBL" id="AJWY01013727">
    <property type="protein sequence ID" value="EKC46082.1"/>
    <property type="molecule type" value="Genomic_DNA"/>
</dbReference>
<feature type="non-terminal residue" evidence="2">
    <location>
        <position position="141"/>
    </location>
</feature>
<protein>
    <submittedName>
        <fullName evidence="2">MazG family protein</fullName>
    </submittedName>
</protein>
<gene>
    <name evidence="2" type="ORF">LEA_19979</name>
</gene>
<dbReference type="InterPro" id="IPR011551">
    <property type="entry name" value="NTP_PyrPHydrolase_MazG"/>
</dbReference>
<dbReference type="GO" id="GO:0046061">
    <property type="term" value="P:dATP catabolic process"/>
    <property type="evidence" value="ECO:0007669"/>
    <property type="project" value="TreeGrafter"/>
</dbReference>
<dbReference type="CDD" id="cd11528">
    <property type="entry name" value="NTP-PPase_MazG_Nterm"/>
    <property type="match status" value="1"/>
</dbReference>
<sequence length="141" mass="15677">MQVVFHAEMERENGSFDFSDVADGVCKKLIERHPHVFGDTEVSSTDEVLSNWDAIKSKSKKRKTVTDKMLSVPRELPALMRAQKLQEKASKVGFDWPDVSGAIDKIDEESAEFKAAVKNGDSENAFEELGDLLFSAVNAAR</sequence>
<dbReference type="GO" id="GO:0006203">
    <property type="term" value="P:dGTP catabolic process"/>
    <property type="evidence" value="ECO:0007669"/>
    <property type="project" value="TreeGrafter"/>
</dbReference>
<dbReference type="SUPFAM" id="SSF101386">
    <property type="entry name" value="all-alpha NTP pyrophosphatases"/>
    <property type="match status" value="1"/>
</dbReference>
<dbReference type="GO" id="GO:0046047">
    <property type="term" value="P:TTP catabolic process"/>
    <property type="evidence" value="ECO:0007669"/>
    <property type="project" value="TreeGrafter"/>
</dbReference>
<name>K1RBE5_9ZZZZ</name>
<dbReference type="GO" id="GO:0046076">
    <property type="term" value="P:dTTP catabolic process"/>
    <property type="evidence" value="ECO:0007669"/>
    <property type="project" value="TreeGrafter"/>
</dbReference>
<dbReference type="InterPro" id="IPR048015">
    <property type="entry name" value="NTP-PPase_MazG-like_N"/>
</dbReference>
<reference evidence="2" key="1">
    <citation type="journal article" date="2013" name="Environ. Microbiol.">
        <title>Microbiota from the distal guts of lean and obese adolescents exhibit partial functional redundancy besides clear differences in community structure.</title>
        <authorList>
            <person name="Ferrer M."/>
            <person name="Ruiz A."/>
            <person name="Lanza F."/>
            <person name="Haange S.B."/>
            <person name="Oberbach A."/>
            <person name="Till H."/>
            <person name="Bargiela R."/>
            <person name="Campoy C."/>
            <person name="Segura M.T."/>
            <person name="Richter M."/>
            <person name="von Bergen M."/>
            <person name="Seifert J."/>
            <person name="Suarez A."/>
        </authorList>
    </citation>
    <scope>NUCLEOTIDE SEQUENCE</scope>
</reference>